<feature type="signal peptide" evidence="1">
    <location>
        <begin position="1"/>
        <end position="30"/>
    </location>
</feature>
<keyword evidence="1" id="KW-0732">Signal</keyword>
<dbReference type="Proteomes" id="UP000782312">
    <property type="component" value="Unassembled WGS sequence"/>
</dbReference>
<comment type="caution">
    <text evidence="3">The sequence shown here is derived from an EMBL/GenBank/DDBJ whole genome shotgun (WGS) entry which is preliminary data.</text>
</comment>
<evidence type="ECO:0000256" key="1">
    <source>
        <dbReference type="SAM" id="SignalP"/>
    </source>
</evidence>
<evidence type="ECO:0000313" key="4">
    <source>
        <dbReference type="Proteomes" id="UP000782312"/>
    </source>
</evidence>
<dbReference type="PANTHER" id="PTHR30024">
    <property type="entry name" value="ALIPHATIC SULFONATES-BINDING PROTEIN-RELATED"/>
    <property type="match status" value="1"/>
</dbReference>
<organism evidence="3 4">
    <name type="scientific">Tectimicrobiota bacterium</name>
    <dbReference type="NCBI Taxonomy" id="2528274"/>
    <lineage>
        <taxon>Bacteria</taxon>
        <taxon>Pseudomonadati</taxon>
        <taxon>Nitrospinota/Tectimicrobiota group</taxon>
        <taxon>Candidatus Tectimicrobiota</taxon>
    </lineage>
</organism>
<dbReference type="Gene3D" id="3.40.190.10">
    <property type="entry name" value="Periplasmic binding protein-like II"/>
    <property type="match status" value="2"/>
</dbReference>
<dbReference type="SUPFAM" id="SSF53850">
    <property type="entry name" value="Periplasmic binding protein-like II"/>
    <property type="match status" value="1"/>
</dbReference>
<dbReference type="Pfam" id="PF09084">
    <property type="entry name" value="NMT1"/>
    <property type="match status" value="1"/>
</dbReference>
<evidence type="ECO:0000259" key="2">
    <source>
        <dbReference type="Pfam" id="PF09084"/>
    </source>
</evidence>
<dbReference type="PANTHER" id="PTHR30024:SF42">
    <property type="entry name" value="ALIPHATIC SULFONATES-BINDING PROTEIN-RELATED"/>
    <property type="match status" value="1"/>
</dbReference>
<dbReference type="AlphaFoldDB" id="A0A932MNS4"/>
<evidence type="ECO:0000313" key="3">
    <source>
        <dbReference type="EMBL" id="MBI3126476.1"/>
    </source>
</evidence>
<sequence length="353" mass="38075">MKVRSTCCRRLGISVLALLFLAAFALPASAAAPKYKLLWLFPISPPGGTFYAFSVAKELGFWEQEGLEVSWKGTGGSGAAVQLLIAGHADAGIPSMPATLNAVGRGQKLHGFYQYSTGSLFFLKVPANSPVKSVKDLKGKNIGISEPGGGEVPMVKAALQGAGLNPDKDVRLIPIGEGSPATFEAIKSGRVAAYASNFQDNLAVELAGIPLRDITPAEFHAFPAQMMIASPDALKKHRQALIILARGVAKASLWCQSKPDQCEKLQSNVSKEEWATPKVAKPLLTRAMQITKLQPGKRIGEPVRANLENYLAFLTKSNPKFKAPKADEFLKTDMLDEINKFDRDAVLKINYNK</sequence>
<accession>A0A932MNS4</accession>
<gene>
    <name evidence="3" type="ORF">HYZ11_02595</name>
</gene>
<dbReference type="EMBL" id="JACPUR010000004">
    <property type="protein sequence ID" value="MBI3126476.1"/>
    <property type="molecule type" value="Genomic_DNA"/>
</dbReference>
<protein>
    <submittedName>
        <fullName evidence="3">ABC transporter substrate-binding protein</fullName>
    </submittedName>
</protein>
<reference evidence="3" key="1">
    <citation type="submission" date="2020-07" db="EMBL/GenBank/DDBJ databases">
        <title>Huge and variable diversity of episymbiotic CPR bacteria and DPANN archaea in groundwater ecosystems.</title>
        <authorList>
            <person name="He C.Y."/>
            <person name="Keren R."/>
            <person name="Whittaker M."/>
            <person name="Farag I.F."/>
            <person name="Doudna J."/>
            <person name="Cate J.H.D."/>
            <person name="Banfield J.F."/>
        </authorList>
    </citation>
    <scope>NUCLEOTIDE SEQUENCE</scope>
    <source>
        <strain evidence="3">NC_groundwater_763_Ag_S-0.2um_68_21</strain>
    </source>
</reference>
<proteinExistence type="predicted"/>
<name>A0A932MNS4_UNCTE</name>
<feature type="domain" description="SsuA/THI5-like" evidence="2">
    <location>
        <begin position="52"/>
        <end position="261"/>
    </location>
</feature>
<feature type="chain" id="PRO_5036735813" evidence="1">
    <location>
        <begin position="31"/>
        <end position="353"/>
    </location>
</feature>
<dbReference type="InterPro" id="IPR015168">
    <property type="entry name" value="SsuA/THI5"/>
</dbReference>